<evidence type="ECO:0000313" key="2">
    <source>
        <dbReference type="Proteomes" id="UP000735302"/>
    </source>
</evidence>
<evidence type="ECO:0008006" key="3">
    <source>
        <dbReference type="Google" id="ProtNLM"/>
    </source>
</evidence>
<keyword evidence="2" id="KW-1185">Reference proteome</keyword>
<gene>
    <name evidence="1" type="ORF">PoB_003461300</name>
</gene>
<dbReference type="AlphaFoldDB" id="A0AAV4ALD3"/>
<proteinExistence type="predicted"/>
<organism evidence="1 2">
    <name type="scientific">Plakobranchus ocellatus</name>
    <dbReference type="NCBI Taxonomy" id="259542"/>
    <lineage>
        <taxon>Eukaryota</taxon>
        <taxon>Metazoa</taxon>
        <taxon>Spiralia</taxon>
        <taxon>Lophotrochozoa</taxon>
        <taxon>Mollusca</taxon>
        <taxon>Gastropoda</taxon>
        <taxon>Heterobranchia</taxon>
        <taxon>Euthyneura</taxon>
        <taxon>Panpulmonata</taxon>
        <taxon>Sacoglossa</taxon>
        <taxon>Placobranchoidea</taxon>
        <taxon>Plakobranchidae</taxon>
        <taxon>Plakobranchus</taxon>
    </lineage>
</organism>
<reference evidence="1 2" key="1">
    <citation type="journal article" date="2021" name="Elife">
        <title>Chloroplast acquisition without the gene transfer in kleptoplastic sea slugs, Plakobranchus ocellatus.</title>
        <authorList>
            <person name="Maeda T."/>
            <person name="Takahashi S."/>
            <person name="Yoshida T."/>
            <person name="Shimamura S."/>
            <person name="Takaki Y."/>
            <person name="Nagai Y."/>
            <person name="Toyoda A."/>
            <person name="Suzuki Y."/>
            <person name="Arimoto A."/>
            <person name="Ishii H."/>
            <person name="Satoh N."/>
            <person name="Nishiyama T."/>
            <person name="Hasebe M."/>
            <person name="Maruyama T."/>
            <person name="Minagawa J."/>
            <person name="Obokata J."/>
            <person name="Shigenobu S."/>
        </authorList>
    </citation>
    <scope>NUCLEOTIDE SEQUENCE [LARGE SCALE GENOMIC DNA]</scope>
</reference>
<comment type="caution">
    <text evidence="1">The sequence shown here is derived from an EMBL/GenBank/DDBJ whole genome shotgun (WGS) entry which is preliminary data.</text>
</comment>
<name>A0AAV4ALD3_9GAST</name>
<dbReference type="Proteomes" id="UP000735302">
    <property type="component" value="Unassembled WGS sequence"/>
</dbReference>
<accession>A0AAV4ALD3</accession>
<protein>
    <recommendedName>
        <fullName evidence="3">Bursicon</fullName>
    </recommendedName>
</protein>
<evidence type="ECO:0000313" key="1">
    <source>
        <dbReference type="EMBL" id="GFO08108.1"/>
    </source>
</evidence>
<sequence>MSGELLKSLFYHSTQITNSSLEMKGSFEKLVVQQPNDVSSASCRDNAINRHSGSGNREAGNCVVNVLTHSSGEHPQQGRALKGSSGVNLGAPKCCSCAIKPNPVSELIEHEEGQRCVHGCHRLKTFRMARRSTGTERQNTIRTCCLCLK</sequence>
<dbReference type="EMBL" id="BLXT01003952">
    <property type="protein sequence ID" value="GFO08108.1"/>
    <property type="molecule type" value="Genomic_DNA"/>
</dbReference>